<proteinExistence type="predicted"/>
<dbReference type="AlphaFoldDB" id="A0A843VHP7"/>
<reference evidence="1" key="1">
    <citation type="submission" date="2017-07" db="EMBL/GenBank/DDBJ databases">
        <title>Taro Niue Genome Assembly and Annotation.</title>
        <authorList>
            <person name="Atibalentja N."/>
            <person name="Keating K."/>
            <person name="Fields C.J."/>
        </authorList>
    </citation>
    <scope>NUCLEOTIDE SEQUENCE</scope>
    <source>
        <strain evidence="1">Niue_2</strain>
        <tissue evidence="1">Leaf</tissue>
    </source>
</reference>
<evidence type="ECO:0000313" key="2">
    <source>
        <dbReference type="Proteomes" id="UP000652761"/>
    </source>
</evidence>
<gene>
    <name evidence="1" type="ORF">Taro_028938</name>
</gene>
<evidence type="ECO:0000313" key="1">
    <source>
        <dbReference type="EMBL" id="MQL96261.1"/>
    </source>
</evidence>
<keyword evidence="2" id="KW-1185">Reference proteome</keyword>
<organism evidence="1 2">
    <name type="scientific">Colocasia esculenta</name>
    <name type="common">Wild taro</name>
    <name type="synonym">Arum esculentum</name>
    <dbReference type="NCBI Taxonomy" id="4460"/>
    <lineage>
        <taxon>Eukaryota</taxon>
        <taxon>Viridiplantae</taxon>
        <taxon>Streptophyta</taxon>
        <taxon>Embryophyta</taxon>
        <taxon>Tracheophyta</taxon>
        <taxon>Spermatophyta</taxon>
        <taxon>Magnoliopsida</taxon>
        <taxon>Liliopsida</taxon>
        <taxon>Araceae</taxon>
        <taxon>Aroideae</taxon>
        <taxon>Colocasieae</taxon>
        <taxon>Colocasia</taxon>
    </lineage>
</organism>
<comment type="caution">
    <text evidence="1">The sequence shown here is derived from an EMBL/GenBank/DDBJ whole genome shotgun (WGS) entry which is preliminary data.</text>
</comment>
<dbReference type="EMBL" id="NMUH01001895">
    <property type="protein sequence ID" value="MQL96261.1"/>
    <property type="molecule type" value="Genomic_DNA"/>
</dbReference>
<name>A0A843VHP7_COLES</name>
<accession>A0A843VHP7</accession>
<dbReference type="Proteomes" id="UP000652761">
    <property type="component" value="Unassembled WGS sequence"/>
</dbReference>
<sequence>MPPHLRLDPNRRWGYLRLGTQPEVWKLVGNVNSQGNLRIASPSLRFGMFWTDVSRGHVEKFQVRPTISCMRRWTAPSMRKGMNADSCRGAAFSFIHCCYSNMMERKEAAFSMSDASAVASAMEREIMMQRSIEDFHFCSILCEAQWLLMLVHCPFSLYTPSTTTPQQTCKGEDMVVGAGPASPFSGVLGGSPVHPHPL</sequence>
<protein>
    <submittedName>
        <fullName evidence="1">Uncharacterized protein</fullName>
    </submittedName>
</protein>